<feature type="domain" description="Zinc-ribbon" evidence="1">
    <location>
        <begin position="23"/>
        <end position="42"/>
    </location>
</feature>
<organism evidence="2 3">
    <name type="scientific">Natronomonas pharaonis (strain ATCC 35678 / DSM 2160 / CIP 103997 / JCM 8858 / NBRC 14720 / NCIMB 2260 / Gabara)</name>
    <name type="common">Halobacterium pharaonis</name>
    <dbReference type="NCBI Taxonomy" id="348780"/>
    <lineage>
        <taxon>Archaea</taxon>
        <taxon>Methanobacteriati</taxon>
        <taxon>Methanobacteriota</taxon>
        <taxon>Stenosarchaea group</taxon>
        <taxon>Halobacteria</taxon>
        <taxon>Halobacteriales</taxon>
        <taxon>Natronomonadaceae</taxon>
        <taxon>Natronomonas</taxon>
    </lineage>
</organism>
<dbReference type="HOGENOM" id="CLU_202925_2_0_2"/>
<dbReference type="Pfam" id="PF13240">
    <property type="entry name" value="Zn_Ribbon_1"/>
    <property type="match status" value="1"/>
</dbReference>
<sequence length="50" mass="5652">MSSLQRLKRVFTLTDRTVSVVECRQCGTSLTDETETCPECGSQEIACYEF</sequence>
<dbReference type="EnsemblBacteria" id="CCI69584">
    <property type="protein sequence ID" value="CCI69584"/>
    <property type="gene ID" value="NP_3853C"/>
</dbReference>
<dbReference type="InterPro" id="IPR026870">
    <property type="entry name" value="Zinc_ribbon_dom"/>
</dbReference>
<dbReference type="Gene3D" id="2.20.20.30">
    <property type="entry name" value="reverse gyrase domain"/>
    <property type="match status" value="1"/>
</dbReference>
<proteinExistence type="predicted"/>
<evidence type="ECO:0000313" key="2">
    <source>
        <dbReference type="EMBL" id="CCI69584.1"/>
    </source>
</evidence>
<gene>
    <name evidence="2" type="ordered locus">NP_3853C</name>
</gene>
<dbReference type="KEGG" id="nph:NP_3853C"/>
<evidence type="ECO:0000313" key="3">
    <source>
        <dbReference type="Proteomes" id="UP000002698"/>
    </source>
</evidence>
<dbReference type="AlphaFoldDB" id="A0A1U7EZN7"/>
<dbReference type="STRING" id="348780.NP_3853C"/>
<evidence type="ECO:0000259" key="1">
    <source>
        <dbReference type="Pfam" id="PF13240"/>
    </source>
</evidence>
<accession>A0A1U7EZN7</accession>
<keyword evidence="3" id="KW-1185">Reference proteome</keyword>
<protein>
    <submittedName>
        <fullName evidence="2">Small CPxCG-related zinc finger protein</fullName>
    </submittedName>
</protein>
<reference evidence="2 3" key="1">
    <citation type="journal article" date="2005" name="Genome Res.">
        <title>Living with two extremes: conclusions from the genome sequence of Natronomonas pharaonis.</title>
        <authorList>
            <person name="Falb M."/>
            <person name="Pfeiffer F."/>
            <person name="Palm P."/>
            <person name="Rodewald K."/>
            <person name="Hickmann V."/>
            <person name="Tittor J."/>
            <person name="Oesterhelt D."/>
        </authorList>
    </citation>
    <scope>NUCLEOTIDE SEQUENCE [LARGE SCALE GENOMIC DNA]</scope>
    <source>
        <strain evidence="3">ATCC 35678 / DSM 2160 / CIP 103997 / JCM 8858 / NBRC 14720 / NCIMB 2260 / Gabara</strain>
    </source>
</reference>
<name>A0A1U7EZN7_NATPD</name>
<dbReference type="EMBL" id="CR936257">
    <property type="protein sequence ID" value="CCI69584.1"/>
    <property type="molecule type" value="Genomic_DNA"/>
</dbReference>
<dbReference type="Proteomes" id="UP000002698">
    <property type="component" value="Chromosome"/>
</dbReference>